<organism evidence="6 7">
    <name type="scientific">Acacia crassicarpa</name>
    <name type="common">northern wattle</name>
    <dbReference type="NCBI Taxonomy" id="499986"/>
    <lineage>
        <taxon>Eukaryota</taxon>
        <taxon>Viridiplantae</taxon>
        <taxon>Streptophyta</taxon>
        <taxon>Embryophyta</taxon>
        <taxon>Tracheophyta</taxon>
        <taxon>Spermatophyta</taxon>
        <taxon>Magnoliopsida</taxon>
        <taxon>eudicotyledons</taxon>
        <taxon>Gunneridae</taxon>
        <taxon>Pentapetalae</taxon>
        <taxon>rosids</taxon>
        <taxon>fabids</taxon>
        <taxon>Fabales</taxon>
        <taxon>Fabaceae</taxon>
        <taxon>Caesalpinioideae</taxon>
        <taxon>mimosoid clade</taxon>
        <taxon>Acacieae</taxon>
        <taxon>Acacia</taxon>
    </lineage>
</organism>
<dbReference type="SUPFAM" id="SSF51197">
    <property type="entry name" value="Clavaminate synthase-like"/>
    <property type="match status" value="1"/>
</dbReference>
<keyword evidence="1" id="KW-0479">Metal-binding</keyword>
<keyword evidence="7" id="KW-1185">Reference proteome</keyword>
<evidence type="ECO:0000256" key="3">
    <source>
        <dbReference type="ARBA" id="ARBA00023004"/>
    </source>
</evidence>
<comment type="caution">
    <text evidence="6">The sequence shown here is derived from an EMBL/GenBank/DDBJ whole genome shotgun (WGS) entry which is preliminary data.</text>
</comment>
<evidence type="ECO:0000259" key="5">
    <source>
        <dbReference type="Pfam" id="PF14226"/>
    </source>
</evidence>
<dbReference type="AlphaFoldDB" id="A0AAE1N6Q0"/>
<dbReference type="InterPro" id="IPR050295">
    <property type="entry name" value="Plant_2OG-oxidoreductases"/>
</dbReference>
<dbReference type="Proteomes" id="UP001293593">
    <property type="component" value="Unassembled WGS sequence"/>
</dbReference>
<dbReference type="EMBL" id="JAWXYG010000001">
    <property type="protein sequence ID" value="KAK4284263.1"/>
    <property type="molecule type" value="Genomic_DNA"/>
</dbReference>
<reference evidence="6" key="1">
    <citation type="submission" date="2023-10" db="EMBL/GenBank/DDBJ databases">
        <title>Chromosome-level genome of the transformable northern wattle, Acacia crassicarpa.</title>
        <authorList>
            <person name="Massaro I."/>
            <person name="Sinha N.R."/>
            <person name="Poethig S."/>
            <person name="Leichty A.R."/>
        </authorList>
    </citation>
    <scope>NUCLEOTIDE SEQUENCE</scope>
    <source>
        <strain evidence="6">Acra3RX</strain>
        <tissue evidence="6">Leaf</tissue>
    </source>
</reference>
<dbReference type="InterPro" id="IPR027443">
    <property type="entry name" value="IPNS-like_sf"/>
</dbReference>
<dbReference type="GO" id="GO:0031418">
    <property type="term" value="F:L-ascorbic acid binding"/>
    <property type="evidence" value="ECO:0007669"/>
    <property type="project" value="UniProtKB-KW"/>
</dbReference>
<dbReference type="InterPro" id="IPR026992">
    <property type="entry name" value="DIOX_N"/>
</dbReference>
<sequence>MERNVLSSGIHHPSIPRSYSRPESELPRPSQVSDSEIVPVVPVIDSSSHGKPLNVQQVGQTSKSYSFFQVMDHGANSEAMKKISEVENEFFSLPVEEMTKPYSEDPSNTVRLSTSFNVNTEKVHKWRDYLRLHRYTLESRPLYPYLDGQEFVRSSQIPNGPSLFQVCCPLTAF</sequence>
<feature type="domain" description="Non-haem dioxygenase N-terminal" evidence="5">
    <location>
        <begin position="41"/>
        <end position="143"/>
    </location>
</feature>
<dbReference type="Pfam" id="PF14226">
    <property type="entry name" value="DIOX_N"/>
    <property type="match status" value="1"/>
</dbReference>
<dbReference type="PANTHER" id="PTHR47991">
    <property type="entry name" value="OXOGLUTARATE/IRON-DEPENDENT DIOXYGENASE"/>
    <property type="match status" value="1"/>
</dbReference>
<accession>A0AAE1N6Q0</accession>
<proteinExistence type="predicted"/>
<keyword evidence="3" id="KW-0408">Iron</keyword>
<dbReference type="GO" id="GO:0046872">
    <property type="term" value="F:metal ion binding"/>
    <property type="evidence" value="ECO:0007669"/>
    <property type="project" value="UniProtKB-KW"/>
</dbReference>
<evidence type="ECO:0000256" key="1">
    <source>
        <dbReference type="ARBA" id="ARBA00022723"/>
    </source>
</evidence>
<feature type="region of interest" description="Disordered" evidence="4">
    <location>
        <begin position="1"/>
        <end position="34"/>
    </location>
</feature>
<evidence type="ECO:0000256" key="2">
    <source>
        <dbReference type="ARBA" id="ARBA00022896"/>
    </source>
</evidence>
<gene>
    <name evidence="6" type="ORF">QN277_001118</name>
</gene>
<keyword evidence="2" id="KW-0847">Vitamin C</keyword>
<evidence type="ECO:0000256" key="4">
    <source>
        <dbReference type="SAM" id="MobiDB-lite"/>
    </source>
</evidence>
<dbReference type="Gene3D" id="2.60.120.330">
    <property type="entry name" value="B-lactam Antibiotic, Isopenicillin N Synthase, Chain"/>
    <property type="match status" value="1"/>
</dbReference>
<protein>
    <recommendedName>
        <fullName evidence="5">Non-haem dioxygenase N-terminal domain-containing protein</fullName>
    </recommendedName>
</protein>
<name>A0AAE1N6Q0_9FABA</name>
<evidence type="ECO:0000313" key="7">
    <source>
        <dbReference type="Proteomes" id="UP001293593"/>
    </source>
</evidence>
<evidence type="ECO:0000313" key="6">
    <source>
        <dbReference type="EMBL" id="KAK4284263.1"/>
    </source>
</evidence>